<evidence type="ECO:0000313" key="2">
    <source>
        <dbReference type="Proteomes" id="UP001593833"/>
    </source>
</evidence>
<protein>
    <submittedName>
        <fullName evidence="1">Uncharacterized protein</fullName>
    </submittedName>
</protein>
<organism evidence="1 2">
    <name type="scientific">Eiseniibacteriota bacterium</name>
    <dbReference type="NCBI Taxonomy" id="2212470"/>
    <lineage>
        <taxon>Bacteria</taxon>
        <taxon>Candidatus Eiseniibacteriota</taxon>
    </lineage>
</organism>
<dbReference type="Proteomes" id="UP001593833">
    <property type="component" value="Unassembled WGS sequence"/>
</dbReference>
<accession>A0ABV6YIX2</accession>
<proteinExistence type="predicted"/>
<comment type="caution">
    <text evidence="1">The sequence shown here is derived from an EMBL/GenBank/DDBJ whole genome shotgun (WGS) entry which is preliminary data.</text>
</comment>
<sequence length="62" mass="6852">MDRSRLIRDAVLFGPVGWPIPFTFDKTPTGGSCEVGCHRAAAYDRVNRVNPLPEPLQTAPEQ</sequence>
<gene>
    <name evidence="1" type="ORF">ACFL6M_01425</name>
</gene>
<keyword evidence="2" id="KW-1185">Reference proteome</keyword>
<evidence type="ECO:0000313" key="1">
    <source>
        <dbReference type="EMBL" id="MFC1572235.1"/>
    </source>
</evidence>
<dbReference type="EMBL" id="JBHPKH010000008">
    <property type="protein sequence ID" value="MFC1572235.1"/>
    <property type="molecule type" value="Genomic_DNA"/>
</dbReference>
<reference evidence="1 2" key="1">
    <citation type="submission" date="2024-09" db="EMBL/GenBank/DDBJ databases">
        <authorList>
            <person name="D'Angelo T."/>
        </authorList>
    </citation>
    <scope>NUCLEOTIDE SEQUENCE [LARGE SCALE GENOMIC DNA]</scope>
    <source>
        <strain evidence="1">SAG AM-320-E07</strain>
    </source>
</reference>
<name>A0ABV6YIX2_UNCEI</name>